<evidence type="ECO:0000313" key="1">
    <source>
        <dbReference type="EMBL" id="MED6108058.1"/>
    </source>
</evidence>
<dbReference type="EMBL" id="JASCZI010000063">
    <property type="protein sequence ID" value="MED6108058.1"/>
    <property type="molecule type" value="Genomic_DNA"/>
</dbReference>
<name>A0ABU6Q965_9FABA</name>
<sequence length="267" mass="29771">MSGSAKDQMPKTHHVEHAFSMKDRMDYLSIPIDNHHRSSFTNTHDRTTIQPDLRHFRLANDLISKIMKNDPSIMEKFFEKVVLRPPGIVGGGIRIMYSCDTNNNEPIRNNRNEIHHYDDPNIGSVNVADADAADGVKVVVVDGDDGKVADGDGNDGNKQESGVFRSVQETWIVHVSKVYGGVLNNFYTISSNNISNIHRTNIWIVVVMDLIAVVSDWFVVVSVTAMNNLIPPRTPPGGRSTTFSENFSMIEGSFFIILEIKSLSSLK</sequence>
<keyword evidence="2" id="KW-1185">Reference proteome</keyword>
<dbReference type="Proteomes" id="UP001341840">
    <property type="component" value="Unassembled WGS sequence"/>
</dbReference>
<protein>
    <submittedName>
        <fullName evidence="1">Uncharacterized protein</fullName>
    </submittedName>
</protein>
<comment type="caution">
    <text evidence="1">The sequence shown here is derived from an EMBL/GenBank/DDBJ whole genome shotgun (WGS) entry which is preliminary data.</text>
</comment>
<organism evidence="1 2">
    <name type="scientific">Stylosanthes scabra</name>
    <dbReference type="NCBI Taxonomy" id="79078"/>
    <lineage>
        <taxon>Eukaryota</taxon>
        <taxon>Viridiplantae</taxon>
        <taxon>Streptophyta</taxon>
        <taxon>Embryophyta</taxon>
        <taxon>Tracheophyta</taxon>
        <taxon>Spermatophyta</taxon>
        <taxon>Magnoliopsida</taxon>
        <taxon>eudicotyledons</taxon>
        <taxon>Gunneridae</taxon>
        <taxon>Pentapetalae</taxon>
        <taxon>rosids</taxon>
        <taxon>fabids</taxon>
        <taxon>Fabales</taxon>
        <taxon>Fabaceae</taxon>
        <taxon>Papilionoideae</taxon>
        <taxon>50 kb inversion clade</taxon>
        <taxon>dalbergioids sensu lato</taxon>
        <taxon>Dalbergieae</taxon>
        <taxon>Pterocarpus clade</taxon>
        <taxon>Stylosanthes</taxon>
    </lineage>
</organism>
<proteinExistence type="predicted"/>
<gene>
    <name evidence="1" type="ORF">PIB30_020006</name>
</gene>
<reference evidence="1 2" key="1">
    <citation type="journal article" date="2023" name="Plants (Basel)">
        <title>Bridging the Gap: Combining Genomics and Transcriptomics Approaches to Understand Stylosanthes scabra, an Orphan Legume from the Brazilian Caatinga.</title>
        <authorList>
            <person name="Ferreira-Neto J.R.C."/>
            <person name="da Silva M.D."/>
            <person name="Binneck E."/>
            <person name="de Melo N.F."/>
            <person name="da Silva R.H."/>
            <person name="de Melo A.L.T.M."/>
            <person name="Pandolfi V."/>
            <person name="Bustamante F.O."/>
            <person name="Brasileiro-Vidal A.C."/>
            <person name="Benko-Iseppon A.M."/>
        </authorList>
    </citation>
    <scope>NUCLEOTIDE SEQUENCE [LARGE SCALE GENOMIC DNA]</scope>
    <source>
        <tissue evidence="1">Leaves</tissue>
    </source>
</reference>
<accession>A0ABU6Q965</accession>
<evidence type="ECO:0000313" key="2">
    <source>
        <dbReference type="Proteomes" id="UP001341840"/>
    </source>
</evidence>